<dbReference type="RefSeq" id="WP_209646113.1">
    <property type="nucleotide sequence ID" value="NZ_JAGINW010000001.1"/>
</dbReference>
<gene>
    <name evidence="3" type="ORF">JOF56_009675</name>
</gene>
<organism evidence="3 4">
    <name type="scientific">Kibdelosporangium banguiense</name>
    <dbReference type="NCBI Taxonomy" id="1365924"/>
    <lineage>
        <taxon>Bacteria</taxon>
        <taxon>Bacillati</taxon>
        <taxon>Actinomycetota</taxon>
        <taxon>Actinomycetes</taxon>
        <taxon>Pseudonocardiales</taxon>
        <taxon>Pseudonocardiaceae</taxon>
        <taxon>Kibdelosporangium</taxon>
    </lineage>
</organism>
<dbReference type="PANTHER" id="PTHR33055:SF15">
    <property type="entry name" value="TRANSPOSASE-RELATED"/>
    <property type="match status" value="1"/>
</dbReference>
<reference evidence="3 4" key="1">
    <citation type="submission" date="2021-03" db="EMBL/GenBank/DDBJ databases">
        <title>Sequencing the genomes of 1000 actinobacteria strains.</title>
        <authorList>
            <person name="Klenk H.-P."/>
        </authorList>
    </citation>
    <scope>NUCLEOTIDE SEQUENCE [LARGE SCALE GENOMIC DNA]</scope>
    <source>
        <strain evidence="3 4">DSM 46670</strain>
    </source>
</reference>
<dbReference type="InterPro" id="IPR003346">
    <property type="entry name" value="Transposase_20"/>
</dbReference>
<feature type="domain" description="Transposase IS116/IS110/IS902 C-terminal" evidence="2">
    <location>
        <begin position="13"/>
        <end position="59"/>
    </location>
</feature>
<protein>
    <recommendedName>
        <fullName evidence="2">Transposase IS116/IS110/IS902 C-terminal domain-containing protein</fullName>
    </recommendedName>
</protein>
<keyword evidence="4" id="KW-1185">Reference proteome</keyword>
<sequence length="133" mass="14660">MTCSDDFSSGTRCPGQRESAGRKGSAKPRKGSPWLAETLTECAWAAVKTKGTYLSAYYRVVMRRQGKQKAIMAVAHKILVIAWYLLSTGELYDDPGGAALRKTTQEQARRRAVRQLEALGYRVTIAPREGHAA</sequence>
<evidence type="ECO:0000313" key="4">
    <source>
        <dbReference type="Proteomes" id="UP001519332"/>
    </source>
</evidence>
<evidence type="ECO:0000259" key="2">
    <source>
        <dbReference type="Pfam" id="PF02371"/>
    </source>
</evidence>
<dbReference type="PANTHER" id="PTHR33055">
    <property type="entry name" value="TRANSPOSASE FOR INSERTION SEQUENCE ELEMENT IS1111A"/>
    <property type="match status" value="1"/>
</dbReference>
<dbReference type="EMBL" id="JAGINW010000001">
    <property type="protein sequence ID" value="MBP2329290.1"/>
    <property type="molecule type" value="Genomic_DNA"/>
</dbReference>
<accession>A0ABS4TY10</accession>
<name>A0ABS4TY10_9PSEU</name>
<feature type="region of interest" description="Disordered" evidence="1">
    <location>
        <begin position="1"/>
        <end position="32"/>
    </location>
</feature>
<dbReference type="InterPro" id="IPR047650">
    <property type="entry name" value="Transpos_IS110"/>
</dbReference>
<dbReference type="Pfam" id="PF02371">
    <property type="entry name" value="Transposase_20"/>
    <property type="match status" value="1"/>
</dbReference>
<feature type="compositionally biased region" description="Polar residues" evidence="1">
    <location>
        <begin position="1"/>
        <end position="11"/>
    </location>
</feature>
<proteinExistence type="predicted"/>
<dbReference type="Proteomes" id="UP001519332">
    <property type="component" value="Unassembled WGS sequence"/>
</dbReference>
<evidence type="ECO:0000256" key="1">
    <source>
        <dbReference type="SAM" id="MobiDB-lite"/>
    </source>
</evidence>
<evidence type="ECO:0000313" key="3">
    <source>
        <dbReference type="EMBL" id="MBP2329290.1"/>
    </source>
</evidence>
<comment type="caution">
    <text evidence="3">The sequence shown here is derived from an EMBL/GenBank/DDBJ whole genome shotgun (WGS) entry which is preliminary data.</text>
</comment>